<dbReference type="GeneID" id="63862086"/>
<dbReference type="RefSeq" id="XP_040801193.1">
    <property type="nucleotide sequence ID" value="XM_040944753.1"/>
</dbReference>
<dbReference type="VEuPathDB" id="FungiDB:BO72DRAFT_448252"/>
<protein>
    <submittedName>
        <fullName evidence="1">Uncharacterized protein</fullName>
    </submittedName>
</protein>
<sequence length="70" mass="7706">MFSFKLGLLNLECAGCELKCALRGLRRCLPKVLARASEGACHGSIVVSGLEFNTRLGIVRTSYTQYVVRE</sequence>
<name>A0A8G1RRX9_9EURO</name>
<keyword evidence="2" id="KW-1185">Reference proteome</keyword>
<dbReference type="EMBL" id="KZ824644">
    <property type="protein sequence ID" value="RAK77183.1"/>
    <property type="molecule type" value="Genomic_DNA"/>
</dbReference>
<organism evidence="1 2">
    <name type="scientific">Aspergillus fijiensis CBS 313.89</name>
    <dbReference type="NCBI Taxonomy" id="1448319"/>
    <lineage>
        <taxon>Eukaryota</taxon>
        <taxon>Fungi</taxon>
        <taxon>Dikarya</taxon>
        <taxon>Ascomycota</taxon>
        <taxon>Pezizomycotina</taxon>
        <taxon>Eurotiomycetes</taxon>
        <taxon>Eurotiomycetidae</taxon>
        <taxon>Eurotiales</taxon>
        <taxon>Aspergillaceae</taxon>
        <taxon>Aspergillus</taxon>
    </lineage>
</organism>
<reference evidence="1 2" key="1">
    <citation type="submission" date="2018-02" db="EMBL/GenBank/DDBJ databases">
        <title>The genomes of Aspergillus section Nigri reveals drivers in fungal speciation.</title>
        <authorList>
            <consortium name="DOE Joint Genome Institute"/>
            <person name="Vesth T.C."/>
            <person name="Nybo J."/>
            <person name="Theobald S."/>
            <person name="Brandl J."/>
            <person name="Frisvad J.C."/>
            <person name="Nielsen K.F."/>
            <person name="Lyhne E.K."/>
            <person name="Kogle M.E."/>
            <person name="Kuo A."/>
            <person name="Riley R."/>
            <person name="Clum A."/>
            <person name="Nolan M."/>
            <person name="Lipzen A."/>
            <person name="Salamov A."/>
            <person name="Henrissat B."/>
            <person name="Wiebenga A."/>
            <person name="De vries R.P."/>
            <person name="Grigoriev I.V."/>
            <person name="Mortensen U.H."/>
            <person name="Andersen M.R."/>
            <person name="Baker S.E."/>
        </authorList>
    </citation>
    <scope>NUCLEOTIDE SEQUENCE [LARGE SCALE GENOMIC DNA]</scope>
    <source>
        <strain evidence="1 2">CBS 313.89</strain>
    </source>
</reference>
<proteinExistence type="predicted"/>
<accession>A0A8G1RRX9</accession>
<dbReference type="Proteomes" id="UP000249789">
    <property type="component" value="Unassembled WGS sequence"/>
</dbReference>
<evidence type="ECO:0000313" key="1">
    <source>
        <dbReference type="EMBL" id="RAK77183.1"/>
    </source>
</evidence>
<evidence type="ECO:0000313" key="2">
    <source>
        <dbReference type="Proteomes" id="UP000249789"/>
    </source>
</evidence>
<dbReference type="AlphaFoldDB" id="A0A8G1RRX9"/>
<gene>
    <name evidence="1" type="ORF">BO72DRAFT_448252</name>
</gene>